<evidence type="ECO:0000259" key="5">
    <source>
        <dbReference type="Pfam" id="PF00849"/>
    </source>
</evidence>
<comment type="caution">
    <text evidence="6">The sequence shown here is derived from an EMBL/GenBank/DDBJ whole genome shotgun (WGS) entry which is preliminary data.</text>
</comment>
<dbReference type="InterPro" id="IPR006145">
    <property type="entry name" value="PsdUridine_synth_RsuA/RluA"/>
</dbReference>
<evidence type="ECO:0000256" key="2">
    <source>
        <dbReference type="PROSITE-ProRule" id="PRU00182"/>
    </source>
</evidence>
<evidence type="ECO:0000256" key="3">
    <source>
        <dbReference type="RuleBase" id="RU362028"/>
    </source>
</evidence>
<gene>
    <name evidence="6" type="ORF">AB6A40_001103</name>
</gene>
<dbReference type="Pfam" id="PF00849">
    <property type="entry name" value="PseudoU_synth_2"/>
    <property type="match status" value="1"/>
</dbReference>
<evidence type="ECO:0000313" key="6">
    <source>
        <dbReference type="EMBL" id="MFH4974394.1"/>
    </source>
</evidence>
<dbReference type="PROSITE" id="PS01129">
    <property type="entry name" value="PSI_RLU"/>
    <property type="match status" value="1"/>
</dbReference>
<dbReference type="Proteomes" id="UP001608902">
    <property type="component" value="Unassembled WGS sequence"/>
</dbReference>
<keyword evidence="2" id="KW-0694">RNA-binding</keyword>
<dbReference type="CDD" id="cd02557">
    <property type="entry name" value="PseudoU_synth_ScRIB2"/>
    <property type="match status" value="1"/>
</dbReference>
<dbReference type="PROSITE" id="PS50889">
    <property type="entry name" value="S4"/>
    <property type="match status" value="1"/>
</dbReference>
<dbReference type="InterPro" id="IPR050188">
    <property type="entry name" value="RluA_PseudoU_synthase"/>
</dbReference>
<reference evidence="6 7" key="1">
    <citation type="submission" date="2024-08" db="EMBL/GenBank/DDBJ databases">
        <title>Gnathostoma spinigerum genome.</title>
        <authorList>
            <person name="Gonzalez-Bertolin B."/>
            <person name="Monzon S."/>
            <person name="Zaballos A."/>
            <person name="Jimenez P."/>
            <person name="Dekumyoy P."/>
            <person name="Varona S."/>
            <person name="Cuesta I."/>
            <person name="Sumanam S."/>
            <person name="Adisakwattana P."/>
            <person name="Gasser R.B."/>
            <person name="Hernandez-Gonzalez A."/>
            <person name="Young N.D."/>
            <person name="Perteguer M.J."/>
        </authorList>
    </citation>
    <scope>NUCLEOTIDE SEQUENCE [LARGE SCALE GENOMIC DNA]</scope>
    <source>
        <strain evidence="6">AL3</strain>
        <tissue evidence="6">Liver</tissue>
    </source>
</reference>
<dbReference type="InterPro" id="IPR020103">
    <property type="entry name" value="PsdUridine_synth_cat_dom_sf"/>
</dbReference>
<accession>A0ABD6E896</accession>
<feature type="region of interest" description="Disordered" evidence="4">
    <location>
        <begin position="1"/>
        <end position="35"/>
    </location>
</feature>
<name>A0ABD6E896_9BILA</name>
<proteinExistence type="inferred from homology"/>
<protein>
    <recommendedName>
        <fullName evidence="3">Pseudouridine synthase</fullName>
        <ecNumber evidence="3">5.4.99.-</ecNumber>
    </recommendedName>
</protein>
<dbReference type="AlphaFoldDB" id="A0ABD6E896"/>
<dbReference type="PANTHER" id="PTHR21600:SF40">
    <property type="entry name" value="PSEUDOURIDYLATE SYNTHASE RPUSD2"/>
    <property type="match status" value="1"/>
</dbReference>
<comment type="function">
    <text evidence="3">Responsible for synthesis of pseudouridine from uracil.</text>
</comment>
<dbReference type="InterPro" id="IPR006225">
    <property type="entry name" value="PsdUridine_synth_RluC/D"/>
</dbReference>
<feature type="active site" evidence="1">
    <location>
        <position position="197"/>
    </location>
</feature>
<dbReference type="GO" id="GO:0009982">
    <property type="term" value="F:pseudouridine synthase activity"/>
    <property type="evidence" value="ECO:0007669"/>
    <property type="project" value="UniProtKB-ARBA"/>
</dbReference>
<organism evidence="6 7">
    <name type="scientific">Gnathostoma spinigerum</name>
    <dbReference type="NCBI Taxonomy" id="75299"/>
    <lineage>
        <taxon>Eukaryota</taxon>
        <taxon>Metazoa</taxon>
        <taxon>Ecdysozoa</taxon>
        <taxon>Nematoda</taxon>
        <taxon>Chromadorea</taxon>
        <taxon>Rhabditida</taxon>
        <taxon>Spirurina</taxon>
        <taxon>Gnathostomatomorpha</taxon>
        <taxon>Gnathostomatoidea</taxon>
        <taxon>Gnathostomatidae</taxon>
        <taxon>Gnathostoma</taxon>
    </lineage>
</organism>
<keyword evidence="7" id="KW-1185">Reference proteome</keyword>
<feature type="domain" description="Pseudouridine synthase RsuA/RluA-like" evidence="5">
    <location>
        <begin position="154"/>
        <end position="302"/>
    </location>
</feature>
<dbReference type="GO" id="GO:0003723">
    <property type="term" value="F:RNA binding"/>
    <property type="evidence" value="ECO:0007669"/>
    <property type="project" value="UniProtKB-KW"/>
</dbReference>
<dbReference type="InterPro" id="IPR006224">
    <property type="entry name" value="PsdUridine_synth_RluA-like_CS"/>
</dbReference>
<dbReference type="EC" id="5.4.99.-" evidence="3"/>
<dbReference type="PANTHER" id="PTHR21600">
    <property type="entry name" value="MITOCHONDRIAL RNA PSEUDOURIDINE SYNTHASE"/>
    <property type="match status" value="1"/>
</dbReference>
<keyword evidence="3" id="KW-0413">Isomerase</keyword>
<dbReference type="SUPFAM" id="SSF55120">
    <property type="entry name" value="Pseudouridine synthase"/>
    <property type="match status" value="1"/>
</dbReference>
<comment type="similarity">
    <text evidence="3">Belongs to the pseudouridine synthase RluA family.</text>
</comment>
<dbReference type="Gene3D" id="3.30.2350.10">
    <property type="entry name" value="Pseudouridine synthase"/>
    <property type="match status" value="1"/>
</dbReference>
<evidence type="ECO:0000256" key="4">
    <source>
        <dbReference type="SAM" id="MobiDB-lite"/>
    </source>
</evidence>
<evidence type="ECO:0000256" key="1">
    <source>
        <dbReference type="PIRSR" id="PIRSR606225-1"/>
    </source>
</evidence>
<sequence length="438" mass="51080">MKRAAERPTNEHPSLEEKTALSDPQPDHSERAEPKSKISRIDIPGYFDDMLRNVRFRVEKGIRYLDPYWSSYSCFTKGRWVGRKLVDVFQEEFLSVNRFYPIVACKLGRITVNGRRMTDINYVLKDNDRISHIGHRHEHPILDQPIEIIEDNPDLLIVNKPPSLPVHPCGQYKLHTVLGLLRNEYNIEGLRVLHRLDRTTSGLLIFAKNYETDRKFKSLLSTNECRKEYVCMVDGIFPDEGREIICDQPIRTLVVSMGIQCVGENGKSAKTRFRRLWTDGKNSVVQCFLESGRTHQIRVHLQYLGYPIKDDQLYNSEVWGPNKGKDGVYGKSYDQLCKDIKDAHRCSLWHERIDPDYECRMEYMAKEKVEPEAADMPLESRPEYDSICLGCNVVKKIVPRTHFMLYLHCLKYETDDWTFSTKLPDWAINPCEKERACS</sequence>
<dbReference type="EMBL" id="JBGFUD010000372">
    <property type="protein sequence ID" value="MFH4974394.1"/>
    <property type="molecule type" value="Genomic_DNA"/>
</dbReference>
<evidence type="ECO:0000313" key="7">
    <source>
        <dbReference type="Proteomes" id="UP001608902"/>
    </source>
</evidence>
<dbReference type="NCBIfam" id="TIGR00005">
    <property type="entry name" value="rluA_subfam"/>
    <property type="match status" value="1"/>
</dbReference>
<comment type="catalytic activity">
    <reaction evidence="3">
        <text>a uridine in RNA = a pseudouridine in RNA</text>
        <dbReference type="Rhea" id="RHEA:48348"/>
        <dbReference type="Rhea" id="RHEA-COMP:12068"/>
        <dbReference type="Rhea" id="RHEA-COMP:12069"/>
        <dbReference type="ChEBI" id="CHEBI:65314"/>
        <dbReference type="ChEBI" id="CHEBI:65315"/>
    </reaction>
</comment>